<sequence length="69" mass="8144">MSKYHYEDAVVQLQESGSISLIDFKKLPYEDLVELLEEIKVWCLYANGKLDKLPKESKKQKAKKKDRKE</sequence>
<dbReference type="OrthoDB" id="9135024at2"/>
<proteinExistence type="predicted"/>
<organism evidence="1 2">
    <name type="scientific">Polynucleobacter brandtiae</name>
    <dbReference type="NCBI Taxonomy" id="1938816"/>
    <lineage>
        <taxon>Bacteria</taxon>
        <taxon>Pseudomonadati</taxon>
        <taxon>Pseudomonadota</taxon>
        <taxon>Betaproteobacteria</taxon>
        <taxon>Burkholderiales</taxon>
        <taxon>Burkholderiaceae</taxon>
        <taxon>Polynucleobacter</taxon>
    </lineage>
</organism>
<accession>A0A2M8VIX6</accession>
<reference evidence="1 2" key="1">
    <citation type="submission" date="2017-11" db="EMBL/GenBank/DDBJ databases">
        <title>Genomic Encyclopedia of Type Strains, Phase III (KMG-III): the genomes of soil and plant-associated and newly described type strains.</title>
        <authorList>
            <person name="Whitman W."/>
        </authorList>
    </citation>
    <scope>NUCLEOTIDE SEQUENCE [LARGE SCALE GENOMIC DNA]</scope>
    <source>
        <strain evidence="1 2">UB-Domo-W1</strain>
    </source>
</reference>
<dbReference type="EMBL" id="PGTX01000005">
    <property type="protein sequence ID" value="PJI76873.1"/>
    <property type="molecule type" value="Genomic_DNA"/>
</dbReference>
<name>A0A2M8VIX6_9BURK</name>
<evidence type="ECO:0000313" key="1">
    <source>
        <dbReference type="EMBL" id="PJI76873.1"/>
    </source>
</evidence>
<keyword evidence="2" id="KW-1185">Reference proteome</keyword>
<dbReference type="AlphaFoldDB" id="A0A2M8VIX6"/>
<gene>
    <name evidence="1" type="ORF">B0G85_1791</name>
</gene>
<dbReference type="Proteomes" id="UP000229366">
    <property type="component" value="Unassembled WGS sequence"/>
</dbReference>
<protein>
    <submittedName>
        <fullName evidence="1">Uncharacterized protein</fullName>
    </submittedName>
</protein>
<comment type="caution">
    <text evidence="1">The sequence shown here is derived from an EMBL/GenBank/DDBJ whole genome shotgun (WGS) entry which is preliminary data.</text>
</comment>
<evidence type="ECO:0000313" key="2">
    <source>
        <dbReference type="Proteomes" id="UP000229366"/>
    </source>
</evidence>
<dbReference type="RefSeq" id="WP_100380099.1">
    <property type="nucleotide sequence ID" value="NZ_CBCSBW010000006.1"/>
</dbReference>